<dbReference type="Pfam" id="PF18857">
    <property type="entry name" value="LPD38"/>
    <property type="match status" value="1"/>
</dbReference>
<name>A0A7X3H7Q2_9GAMM</name>
<feature type="compositionally biased region" description="Basic and acidic residues" evidence="2">
    <location>
        <begin position="710"/>
        <end position="727"/>
    </location>
</feature>
<dbReference type="InterPro" id="IPR040651">
    <property type="entry name" value="LPD5"/>
</dbReference>
<feature type="coiled-coil region" evidence="1">
    <location>
        <begin position="2445"/>
        <end position="2493"/>
    </location>
</feature>
<proteinExistence type="predicted"/>
<feature type="domain" description="Phage MuF C-terminal" evidence="5">
    <location>
        <begin position="1518"/>
        <end position="1613"/>
    </location>
</feature>
<keyword evidence="1" id="KW-0175">Coiled coil</keyword>
<feature type="region of interest" description="Disordered" evidence="2">
    <location>
        <begin position="295"/>
        <end position="316"/>
    </location>
</feature>
<evidence type="ECO:0000259" key="3">
    <source>
        <dbReference type="Pfam" id="PF18796"/>
    </source>
</evidence>
<reference evidence="7 8" key="1">
    <citation type="submission" date="2019-12" db="EMBL/GenBank/DDBJ databases">
        <title>Draft genome sequence of Pseudomonas otitidis recovered from a chicken carcass.</title>
        <authorList>
            <person name="Vieira T.R."/>
            <person name="Oliviera E.F.C."/>
            <person name="Silva N.M.V."/>
            <person name="Sambrano G.E."/>
            <person name="Cibulski S.P."/>
            <person name="Cardoso M.R.I."/>
        </authorList>
    </citation>
    <scope>NUCLEOTIDE SEQUENCE [LARGE SCALE GENOMIC DNA]</scope>
    <source>
        <strain evidence="7 8">25_K</strain>
    </source>
</reference>
<sequence length="2500" mass="268876">MADNYDILADLDTRLARKQATASGEFGKGIASGVDALQGSLYGLAGVVGDVVAEPGLRDWGIAGYLRNQDEAQQNPALVQRVEDVGSLKDAGLYAAQGLGQLVPFAASSIAGGGIGGAAARVAGRSAAEGIVKGGIAQGLERAAAERAGQVAAREMTERGIQAGLAGTSIGTEQGSIYGDIYEKTGQYAPGTALAYGAAAGALDVVPELGLLSKAMRPSKGLLRAAGQQAATEAATEAGQTAVERLAVQSVDPSQEAFNAEGRSELLNAAILGGIGGGILGGGVDAAGRIAQRAQQAPVSPAAQPATPEPAGPISRSAGLLPGPAPLAALPAPESVLYGDSSGTIRDTGPVRDVDREQRPVPGREQAQPRSPFGGGGIDQPVPRGVVPLSGELIQATPPAVRETPPMAVRTFDASPIYPGLPDLRPEAVVVDPSGQASFARVPTPRPVEDQGPSFGAGMDRQAQPAQRPVFSEVLQQARQAQGALDAKALAERTGASRAMATRALAGAKVEQEVTATAYKSVPGANKALRSLPLPDEFEVVKTGSRQWAVQRRPVQERAYVDSGTGPVDERTAGDQGAAPFQPTDQAGVPDAEATPQAAAVQPVESGAGVPPAAAGADGQRALTAAKPPVQQEPVAPPQPADGASPRASDREQGAEVEQPSATPDRQQVQEAEAPAQAESQGAASQAEAGAAVGAGREPQPANDGSGGRGRNDAPSEKPARIEDFGEKLGGARKDLWKGFRESISADVDVAAEPLSKSFPEPDYESLSSEGVDPKVLALIAAMRAEIPAKPRVGHRVRMWSDKVKVLRDFAKQLLEGELSADQVLGQMRGRSALGELADTVPVLARLPASLLKSASKWRITSGSYTVFAGERLERPTTIYVLEDPAQRLVTDIRGSTAEAITDAAVKHLTKVLGDQPAGAGRVSKIEVYQDRMSKQYMLGYKGAGGVVRLKTNFATSRDARNYLKDNRDELEQKLAELRAAPVVRRERNEDRVGPARHEGDVSPDQFLSTFGFRGVEFGNWVEGSRRQRDLNNAYDALMDMADVLGIPPQAVSLNGELGLAFGARGKGGSDPASAHYERGKVVINLTKKNGPGSLAHEWLHALDHHFGKRDAQSGFISERRRREKEFNPITRKMEDVQYPVRDEVFKAFKAIERAVNAGDFKARAVELDQARSKPYWSTTVELAARAFEKYVDARLRDTEQSNDYLVNISKSSVAYPNDEELQSGGIREAFDQLFQTLEVRQTEKGQQLYSRASYRQTPSRQAKGVRAESLSRTLAGMAASWKNAPQIHVVQSIDELPPRLRQQVKRDKALDVEGLYDAQGVYLIADNLSSLQHAAFVLQHEVIGHAGLQGAFGKRLNPLLLSIYKEHQALRSSADRLRDRYGYDKALAMEEVLADLAAAGRLTEQRFWPQLVAAVRNALRAIGFRMRWTDQDIAALLGTARRFIEKGGDKGTGGLVQTYSREPGTGLPAALEKEIDEVFRGKTLTKPLSLGGTPDVLKALGGAADAPINITEDTLWKAVDKHSLTPRDVKAALAALGEPVMVFDSATAPDGLVALVETASRGRSVVVAVHMNRKENITVNRIASIHAKDSTGFIRQWMENGLLRYVDNKKADAWSSARGLQLPKAAPKHRLGKKVLRPEDIGKEAGDAGDARYSRASQRAADFFDQVTNRGEVRLPEHATSAQRDALGKIGAFIRQEPLAKTARALSERWKEKVIQGVFDQFAPIAKLDQAAYMQARLSKGTDGALEATFFHGRPTITDGALDVEADGQGLRGVLAELKGEHDLFFAWIAGNRAEKLAQEGRENLFTPDDIAALRSLNQGTMDDGRSRAVVYRDVLKQFNAYQKAVMDVAEQAGLIDGSSRKLWESEFYVPFYRVMEEGDGTAGPGQIGGLTGQKAFKKLKGGKEPLGDLMANTLANWSHLLSASMKNMAANKALQAAEQMNIATRVREAEKGSLRVMVNGKERHYLVDDPLVLDALTMLNHQDWNNPAMKAMRSFKHALTVGVTSSPAFRARNLLRDSISSIAANDLGYNPLKNMAAGWKGTGKDSPTLHRLLAGGGAVRFGSLNDGDQAAYAKRLISRGVDSSQILNTPAKAAKALRSAWDKYQEIGDRLETVNRAALYEKLRAEGKSHLEASYAARDMMDFTSAGKWASVRFLTQIVPFMNARLQGMYKLGRGASADPRRFLAVAGAVAMASTLLFLLNKDDEEFKQLPDWVRDTYWWVRIPGTEKALYLPKPFEVGVMGSVAERLTELALSGDDYQAGDFASTAGSLLWNQLSMSPVPQAFKPLMEAAFNYDSFRDRPIDSMGQERLPAEERYTARTSASAVAAGQLTGISPQRIEHLVRGYFGWLGTQALNTADYLTRGITDLPSNPKSDLTNPDNWTLFGDFVKAADPGSSKYLTRFYEMQHQIDQLYASASEARKVGDLERLQQLAGNEMLKLRPVYQAANRQITAINQRIKAVTNDRSLGAAEKAELLKQLNATRNQAAQLADTRGRAMGA</sequence>
<feature type="compositionally biased region" description="Low complexity" evidence="2">
    <location>
        <begin position="295"/>
        <end position="306"/>
    </location>
</feature>
<gene>
    <name evidence="7" type="ORF">GO594_12955</name>
</gene>
<dbReference type="Pfam" id="PF18819">
    <property type="entry name" value="MuF_C"/>
    <property type="match status" value="1"/>
</dbReference>
<feature type="domain" description="Large polyvalent protein-associated" evidence="4">
    <location>
        <begin position="869"/>
        <end position="1008"/>
    </location>
</feature>
<evidence type="ECO:0000259" key="6">
    <source>
        <dbReference type="Pfam" id="PF18857"/>
    </source>
</evidence>
<dbReference type="Proteomes" id="UP000461288">
    <property type="component" value="Unassembled WGS sequence"/>
</dbReference>
<evidence type="ECO:0000259" key="5">
    <source>
        <dbReference type="Pfam" id="PF18819"/>
    </source>
</evidence>
<evidence type="ECO:0008006" key="9">
    <source>
        <dbReference type="Google" id="ProtNLM"/>
    </source>
</evidence>
<comment type="caution">
    <text evidence="7">The sequence shown here is derived from an EMBL/GenBank/DDBJ whole genome shotgun (WGS) entry which is preliminary data.</text>
</comment>
<evidence type="ECO:0000259" key="4">
    <source>
        <dbReference type="Pfam" id="PF18799"/>
    </source>
</evidence>
<accession>A0A7X3H7Q2</accession>
<evidence type="ECO:0000256" key="2">
    <source>
        <dbReference type="SAM" id="MobiDB-lite"/>
    </source>
</evidence>
<dbReference type="RefSeq" id="WP_160481016.1">
    <property type="nucleotide sequence ID" value="NZ_WTFN01000027.1"/>
</dbReference>
<feature type="domain" description="Large polyvalent protein-associated" evidence="3">
    <location>
        <begin position="1168"/>
        <end position="1240"/>
    </location>
</feature>
<dbReference type="InterPro" id="IPR041047">
    <property type="entry name" value="LPD1"/>
</dbReference>
<dbReference type="InterPro" id="IPR040561">
    <property type="entry name" value="LPD38"/>
</dbReference>
<feature type="compositionally biased region" description="Basic and acidic residues" evidence="2">
    <location>
        <begin position="349"/>
        <end position="359"/>
    </location>
</feature>
<dbReference type="Pfam" id="PF18799">
    <property type="entry name" value="LPD5"/>
    <property type="match status" value="1"/>
</dbReference>
<dbReference type="EMBL" id="WTFN01000027">
    <property type="protein sequence ID" value="MWK56889.1"/>
    <property type="molecule type" value="Genomic_DNA"/>
</dbReference>
<evidence type="ECO:0000256" key="1">
    <source>
        <dbReference type="SAM" id="Coils"/>
    </source>
</evidence>
<protein>
    <recommendedName>
        <fullName evidence="9">Large polyvalent protein-associated domain-containing protein</fullName>
    </recommendedName>
</protein>
<evidence type="ECO:0000313" key="8">
    <source>
        <dbReference type="Proteomes" id="UP000461288"/>
    </source>
</evidence>
<evidence type="ECO:0000313" key="7">
    <source>
        <dbReference type="EMBL" id="MWK56889.1"/>
    </source>
</evidence>
<dbReference type="Pfam" id="PF18796">
    <property type="entry name" value="LPD1"/>
    <property type="match status" value="1"/>
</dbReference>
<feature type="region of interest" description="Disordered" evidence="2">
    <location>
        <begin position="557"/>
        <end position="727"/>
    </location>
</feature>
<dbReference type="InterPro" id="IPR041131">
    <property type="entry name" value="MuF_C"/>
</dbReference>
<organism evidence="7 8">
    <name type="scientific">Metapseudomonas otitidis</name>
    <dbReference type="NCBI Taxonomy" id="319939"/>
    <lineage>
        <taxon>Bacteria</taxon>
        <taxon>Pseudomonadati</taxon>
        <taxon>Pseudomonadota</taxon>
        <taxon>Gammaproteobacteria</taxon>
        <taxon>Pseudomonadales</taxon>
        <taxon>Pseudomonadaceae</taxon>
        <taxon>Metapseudomonas</taxon>
    </lineage>
</organism>
<feature type="domain" description="Large polyvalent protein associated" evidence="6">
    <location>
        <begin position="2206"/>
        <end position="2372"/>
    </location>
</feature>
<feature type="compositionally biased region" description="Low complexity" evidence="2">
    <location>
        <begin position="666"/>
        <end position="699"/>
    </location>
</feature>
<feature type="compositionally biased region" description="Low complexity" evidence="2">
    <location>
        <begin position="607"/>
        <end position="634"/>
    </location>
</feature>
<feature type="region of interest" description="Disordered" evidence="2">
    <location>
        <begin position="338"/>
        <end position="381"/>
    </location>
</feature>